<dbReference type="EMBL" id="JAUSUG010000019">
    <property type="protein sequence ID" value="MDQ0256713.1"/>
    <property type="molecule type" value="Genomic_DNA"/>
</dbReference>
<feature type="transmembrane region" description="Helical" evidence="1">
    <location>
        <begin position="399"/>
        <end position="419"/>
    </location>
</feature>
<evidence type="ECO:0000256" key="1">
    <source>
        <dbReference type="SAM" id="Phobius"/>
    </source>
</evidence>
<feature type="transmembrane region" description="Helical" evidence="1">
    <location>
        <begin position="78"/>
        <end position="100"/>
    </location>
</feature>
<feature type="transmembrane region" description="Helical" evidence="1">
    <location>
        <begin position="175"/>
        <end position="196"/>
    </location>
</feature>
<feature type="transmembrane region" description="Helical" evidence="1">
    <location>
        <begin position="6"/>
        <end position="27"/>
    </location>
</feature>
<reference evidence="2 3" key="1">
    <citation type="submission" date="2023-07" db="EMBL/GenBank/DDBJ databases">
        <title>Genomic Encyclopedia of Type Strains, Phase IV (KMG-IV): sequencing the most valuable type-strain genomes for metagenomic binning, comparative biology and taxonomic classification.</title>
        <authorList>
            <person name="Goeker M."/>
        </authorList>
    </citation>
    <scope>NUCLEOTIDE SEQUENCE [LARGE SCALE GENOMIC DNA]</scope>
    <source>
        <strain evidence="2 3">DSM 9768</strain>
    </source>
</reference>
<name>A0ABT9ZZP0_9BACI</name>
<evidence type="ECO:0000313" key="2">
    <source>
        <dbReference type="EMBL" id="MDQ0256713.1"/>
    </source>
</evidence>
<keyword evidence="1" id="KW-0472">Membrane</keyword>
<feature type="transmembrane region" description="Helical" evidence="1">
    <location>
        <begin position="318"/>
        <end position="335"/>
    </location>
</feature>
<protein>
    <submittedName>
        <fullName evidence="2">Uncharacterized protein</fullName>
    </submittedName>
</protein>
<dbReference type="RefSeq" id="WP_307329288.1">
    <property type="nucleotide sequence ID" value="NZ_JAUSUG010000019.1"/>
</dbReference>
<keyword evidence="1" id="KW-0812">Transmembrane</keyword>
<organism evidence="2 3">
    <name type="scientific">Evansella vedderi</name>
    <dbReference type="NCBI Taxonomy" id="38282"/>
    <lineage>
        <taxon>Bacteria</taxon>
        <taxon>Bacillati</taxon>
        <taxon>Bacillota</taxon>
        <taxon>Bacilli</taxon>
        <taxon>Bacillales</taxon>
        <taxon>Bacillaceae</taxon>
        <taxon>Evansella</taxon>
    </lineage>
</organism>
<evidence type="ECO:0000313" key="3">
    <source>
        <dbReference type="Proteomes" id="UP001230005"/>
    </source>
</evidence>
<feature type="transmembrane region" description="Helical" evidence="1">
    <location>
        <begin position="355"/>
        <end position="387"/>
    </location>
</feature>
<accession>A0ABT9ZZP0</accession>
<dbReference type="Proteomes" id="UP001230005">
    <property type="component" value="Unassembled WGS sequence"/>
</dbReference>
<feature type="transmembrane region" description="Helical" evidence="1">
    <location>
        <begin position="278"/>
        <end position="297"/>
    </location>
</feature>
<feature type="transmembrane region" description="Helical" evidence="1">
    <location>
        <begin position="55"/>
        <end position="71"/>
    </location>
</feature>
<feature type="transmembrane region" description="Helical" evidence="1">
    <location>
        <begin position="133"/>
        <end position="154"/>
    </location>
</feature>
<keyword evidence="3" id="KW-1185">Reference proteome</keyword>
<feature type="transmembrane region" description="Helical" evidence="1">
    <location>
        <begin position="439"/>
        <end position="456"/>
    </location>
</feature>
<keyword evidence="1" id="KW-1133">Transmembrane helix</keyword>
<feature type="transmembrane region" description="Helical" evidence="1">
    <location>
        <begin position="253"/>
        <end position="272"/>
    </location>
</feature>
<proteinExistence type="predicted"/>
<comment type="caution">
    <text evidence="2">The sequence shown here is derived from an EMBL/GenBank/DDBJ whole genome shotgun (WGS) entry which is preliminary data.</text>
</comment>
<feature type="transmembrane region" description="Helical" evidence="1">
    <location>
        <begin position="202"/>
        <end position="226"/>
    </location>
</feature>
<feature type="transmembrane region" description="Helical" evidence="1">
    <location>
        <begin position="32"/>
        <end position="49"/>
    </location>
</feature>
<gene>
    <name evidence="2" type="ORF">J2S74_004135</name>
</gene>
<sequence>MKLQNYLQHIYIFYSIIFVGNIVNLFIGNARLNYILGIFAIIMLFIAFIGASKLFRIMGCFFLLLGTLLFVKSGQSIAVIPPMLTSNLSLLTLLAMLPWMNSVVKTGGFERTLNELLKLNVSNLGSLYPRSSASTLTLAAFLNLSAVSISQEVLKGNLAAQEKLVRNAFINKAVIRGYSLALMWSPLEIMIAVSIFTTGVTFVSVLFWLFFISAITFIIDSLWGFYQFKKYPYEILNSAVCIKTDRKVIVRKLIHFISALVLFLILVIFLGNLFQLDFILTVTLLIFPFALLWAIFLKRGRRFWKHGWNNWKIKTNNMHNFIVLFVSLSFFAGTLDGSSFINQLQGPLLYFGDYPMVLFLIILIIFIALSMFGVHPIATIGILGGLISPLYGVLNPISVAIVFITSAVATLTVGTYGLLVTLTSMNLKENPYRITLDNLPFAFLLGGIGITVAYFLL</sequence>